<dbReference type="OrthoDB" id="8916892at2759"/>
<accession>A0A8E0RUL6</accession>
<name>A0A8E0RUL6_9TREM</name>
<dbReference type="PANTHER" id="PTHR12269:SF1">
    <property type="entry name" value="EUKARYOTIC TRANSLATION INITIATION FACTOR 4E TRANSPORTER"/>
    <property type="match status" value="1"/>
</dbReference>
<dbReference type="GO" id="GO:0036464">
    <property type="term" value="C:cytoplasmic ribonucleoprotein granule"/>
    <property type="evidence" value="ECO:0007669"/>
    <property type="project" value="UniProtKB-ARBA"/>
</dbReference>
<comment type="caution">
    <text evidence="4">The sequence shown here is derived from an EMBL/GenBank/DDBJ whole genome shotgun (WGS) entry which is preliminary data.</text>
</comment>
<dbReference type="InterPro" id="IPR018862">
    <property type="entry name" value="eIF4E-T"/>
</dbReference>
<evidence type="ECO:0000256" key="3">
    <source>
        <dbReference type="SAM" id="MobiDB-lite"/>
    </source>
</evidence>
<feature type="compositionally biased region" description="Basic and acidic residues" evidence="3">
    <location>
        <begin position="103"/>
        <end position="114"/>
    </location>
</feature>
<dbReference type="EMBL" id="LUCM01008467">
    <property type="protein sequence ID" value="KAA0188348.1"/>
    <property type="molecule type" value="Genomic_DNA"/>
</dbReference>
<keyword evidence="2" id="KW-0963">Cytoplasm</keyword>
<keyword evidence="5" id="KW-1185">Reference proteome</keyword>
<dbReference type="GO" id="GO:0017148">
    <property type="term" value="P:negative regulation of translation"/>
    <property type="evidence" value="ECO:0007669"/>
    <property type="project" value="TreeGrafter"/>
</dbReference>
<evidence type="ECO:0000256" key="2">
    <source>
        <dbReference type="ARBA" id="ARBA00022490"/>
    </source>
</evidence>
<dbReference type="GO" id="GO:0005634">
    <property type="term" value="C:nucleus"/>
    <property type="evidence" value="ECO:0007669"/>
    <property type="project" value="TreeGrafter"/>
</dbReference>
<feature type="compositionally biased region" description="Basic and acidic residues" evidence="3">
    <location>
        <begin position="62"/>
        <end position="95"/>
    </location>
</feature>
<dbReference type="PANTHER" id="PTHR12269">
    <property type="entry name" value="EUKARYOTIC TRANSLATION INITIATION FACTOR 4E TRANSPORTER"/>
    <property type="match status" value="1"/>
</dbReference>
<proteinExistence type="predicted"/>
<dbReference type="AlphaFoldDB" id="A0A8E0RUL6"/>
<evidence type="ECO:0000256" key="1">
    <source>
        <dbReference type="ARBA" id="ARBA00004496"/>
    </source>
</evidence>
<evidence type="ECO:0000313" key="4">
    <source>
        <dbReference type="EMBL" id="KAA0188348.1"/>
    </source>
</evidence>
<reference evidence="4" key="1">
    <citation type="submission" date="2019-05" db="EMBL/GenBank/DDBJ databases">
        <title>Annotation for the trematode Fasciolopsis buski.</title>
        <authorList>
            <person name="Choi Y.-J."/>
        </authorList>
    </citation>
    <scope>NUCLEOTIDE SEQUENCE</scope>
    <source>
        <strain evidence="4">HT</strain>
        <tissue evidence="4">Whole worm</tissue>
    </source>
</reference>
<dbReference type="Pfam" id="PF10477">
    <property type="entry name" value="EIF4E-T"/>
    <property type="match status" value="1"/>
</dbReference>
<dbReference type="Proteomes" id="UP000728185">
    <property type="component" value="Unassembled WGS sequence"/>
</dbReference>
<feature type="region of interest" description="Disordered" evidence="3">
    <location>
        <begin position="53"/>
        <end position="128"/>
    </location>
</feature>
<dbReference type="GO" id="GO:0003729">
    <property type="term" value="F:mRNA binding"/>
    <property type="evidence" value="ECO:0007669"/>
    <property type="project" value="TreeGrafter"/>
</dbReference>
<comment type="subcellular location">
    <subcellularLocation>
        <location evidence="1">Cytoplasm</location>
    </subcellularLocation>
</comment>
<evidence type="ECO:0000313" key="5">
    <source>
        <dbReference type="Proteomes" id="UP000728185"/>
    </source>
</evidence>
<organism evidence="4 5">
    <name type="scientific">Fasciolopsis buskii</name>
    <dbReference type="NCBI Taxonomy" id="27845"/>
    <lineage>
        <taxon>Eukaryota</taxon>
        <taxon>Metazoa</taxon>
        <taxon>Spiralia</taxon>
        <taxon>Lophotrochozoa</taxon>
        <taxon>Platyhelminthes</taxon>
        <taxon>Trematoda</taxon>
        <taxon>Digenea</taxon>
        <taxon>Plagiorchiida</taxon>
        <taxon>Echinostomata</taxon>
        <taxon>Echinostomatoidea</taxon>
        <taxon>Fasciolidae</taxon>
        <taxon>Fasciolopsis</taxon>
    </lineage>
</organism>
<protein>
    <submittedName>
        <fullName evidence="4">Uncharacterized protein</fullName>
    </submittedName>
</protein>
<sequence>MVSFCVLTFRGIGGTRDSTSLVLGPQKRTWNTGCHVTHPSGREPLDVYSAVSRGGKSSSEYRFPERHSRGSSDYKRDLRGGHSVSRDRGPTRRTDGAAFCRSQAKDDRHSREGRGSLQEEPEWFSEGPTTVNETIELSGILEEVDDAVITLPMERLRSDEVACVGDAKASSDNVEADIGKKPDHAVGLSESCKTEFPASETAVSQLNLFEALQIPKNKPQGSRFKHLFVKSETDTPTPKSISLFIAHICFR</sequence>
<gene>
    <name evidence="4" type="ORF">FBUS_10604</name>
</gene>